<keyword evidence="1" id="KW-0808">Transferase</keyword>
<dbReference type="GO" id="GO:0005829">
    <property type="term" value="C:cytosol"/>
    <property type="evidence" value="ECO:0007669"/>
    <property type="project" value="UniProtKB-SubCell"/>
</dbReference>
<feature type="domain" description="GST N-terminal" evidence="2">
    <location>
        <begin position="15"/>
        <end position="88"/>
    </location>
</feature>
<sequence>MEQKQSEVVVFGTWASSFSGRVEIALKLKGIPNEFVEEDLSNKSELLLHYNPVHKKIIPTIYTINGSKGQEREKVIEEFSELLKVFEEGIQRDFPGKPPFFNDDGNVSFLGIEVNSYACSYPALHEAIAVIISPEKNSTFMSWVNSLRECPLIKETLPDHD</sequence>
<gene>
    <name evidence="3" type="ORF">TIFTF001_011078</name>
</gene>
<dbReference type="InterPro" id="IPR004045">
    <property type="entry name" value="Glutathione_S-Trfase_N"/>
</dbReference>
<dbReference type="GO" id="GO:0004364">
    <property type="term" value="F:glutathione transferase activity"/>
    <property type="evidence" value="ECO:0007669"/>
    <property type="project" value="UniProtKB-UniRule"/>
</dbReference>
<dbReference type="EC" id="2.5.1.18" evidence="1"/>
<dbReference type="InterPro" id="IPR045074">
    <property type="entry name" value="GST_C_Tau"/>
</dbReference>
<proteinExistence type="inferred from homology"/>
<dbReference type="InterPro" id="IPR036282">
    <property type="entry name" value="Glutathione-S-Trfase_C_sf"/>
</dbReference>
<dbReference type="Pfam" id="PF13409">
    <property type="entry name" value="GST_N_2"/>
    <property type="match status" value="1"/>
</dbReference>
<accession>A0AA88D2J6</accession>
<dbReference type="PANTHER" id="PTHR11260">
    <property type="entry name" value="GLUTATHIONE S-TRANSFERASE, GST, SUPERFAMILY, GST DOMAIN CONTAINING"/>
    <property type="match status" value="1"/>
</dbReference>
<dbReference type="CDD" id="cd03185">
    <property type="entry name" value="GST_C_Tau"/>
    <property type="match status" value="1"/>
</dbReference>
<evidence type="ECO:0000256" key="1">
    <source>
        <dbReference type="RuleBase" id="RU369102"/>
    </source>
</evidence>
<reference evidence="3" key="1">
    <citation type="submission" date="2023-07" db="EMBL/GenBank/DDBJ databases">
        <title>draft genome sequence of fig (Ficus carica).</title>
        <authorList>
            <person name="Takahashi T."/>
            <person name="Nishimura K."/>
        </authorList>
    </citation>
    <scope>NUCLEOTIDE SEQUENCE</scope>
</reference>
<evidence type="ECO:0000259" key="2">
    <source>
        <dbReference type="Pfam" id="PF13409"/>
    </source>
</evidence>
<keyword evidence="1" id="KW-0963">Cytoplasm</keyword>
<dbReference type="SUPFAM" id="SSF52833">
    <property type="entry name" value="Thioredoxin-like"/>
    <property type="match status" value="1"/>
</dbReference>
<evidence type="ECO:0000313" key="4">
    <source>
        <dbReference type="Proteomes" id="UP001187192"/>
    </source>
</evidence>
<dbReference type="EMBL" id="BTGU01000013">
    <property type="protein sequence ID" value="GMN41845.1"/>
    <property type="molecule type" value="Genomic_DNA"/>
</dbReference>
<comment type="similarity">
    <text evidence="1">Belongs to the GST superfamily.</text>
</comment>
<dbReference type="PANTHER" id="PTHR11260:SF622">
    <property type="entry name" value="GLUTATHIONE S-TRANSFERASE"/>
    <property type="match status" value="1"/>
</dbReference>
<dbReference type="InterPro" id="IPR045073">
    <property type="entry name" value="Omega/Tau-like"/>
</dbReference>
<keyword evidence="4" id="KW-1185">Reference proteome</keyword>
<dbReference type="Proteomes" id="UP001187192">
    <property type="component" value="Unassembled WGS sequence"/>
</dbReference>
<comment type="caution">
    <text evidence="3">The sequence shown here is derived from an EMBL/GenBank/DDBJ whole genome shotgun (WGS) entry which is preliminary data.</text>
</comment>
<dbReference type="AlphaFoldDB" id="A0AA88D2J6"/>
<dbReference type="SUPFAM" id="SSF47616">
    <property type="entry name" value="GST C-terminal domain-like"/>
    <property type="match status" value="1"/>
</dbReference>
<protein>
    <recommendedName>
        <fullName evidence="1">Glutathione S-transferase</fullName>
        <ecNumber evidence="1">2.5.1.18</ecNumber>
    </recommendedName>
</protein>
<comment type="catalytic activity">
    <reaction evidence="1">
        <text>RX + glutathione = an S-substituted glutathione + a halide anion + H(+)</text>
        <dbReference type="Rhea" id="RHEA:16437"/>
        <dbReference type="ChEBI" id="CHEBI:15378"/>
        <dbReference type="ChEBI" id="CHEBI:16042"/>
        <dbReference type="ChEBI" id="CHEBI:17792"/>
        <dbReference type="ChEBI" id="CHEBI:57925"/>
        <dbReference type="ChEBI" id="CHEBI:90779"/>
        <dbReference type="EC" id="2.5.1.18"/>
    </reaction>
</comment>
<dbReference type="GO" id="GO:0006749">
    <property type="term" value="P:glutathione metabolic process"/>
    <property type="evidence" value="ECO:0007669"/>
    <property type="project" value="InterPro"/>
</dbReference>
<dbReference type="InterPro" id="IPR036249">
    <property type="entry name" value="Thioredoxin-like_sf"/>
</dbReference>
<dbReference type="Gene3D" id="3.40.30.10">
    <property type="entry name" value="Glutaredoxin"/>
    <property type="match status" value="1"/>
</dbReference>
<comment type="subcellular location">
    <subcellularLocation>
        <location evidence="1">Cytoplasm</location>
        <location evidence="1">Cytosol</location>
    </subcellularLocation>
</comment>
<comment type="function">
    <text evidence="1">Is involved in the conjugation of reduced glutathione to a wide number of exogenous and endogenous hydrophobic electrophiles.</text>
</comment>
<name>A0AA88D2J6_FICCA</name>
<evidence type="ECO:0000313" key="3">
    <source>
        <dbReference type="EMBL" id="GMN41845.1"/>
    </source>
</evidence>
<organism evidence="3 4">
    <name type="scientific">Ficus carica</name>
    <name type="common">Common fig</name>
    <dbReference type="NCBI Taxonomy" id="3494"/>
    <lineage>
        <taxon>Eukaryota</taxon>
        <taxon>Viridiplantae</taxon>
        <taxon>Streptophyta</taxon>
        <taxon>Embryophyta</taxon>
        <taxon>Tracheophyta</taxon>
        <taxon>Spermatophyta</taxon>
        <taxon>Magnoliopsida</taxon>
        <taxon>eudicotyledons</taxon>
        <taxon>Gunneridae</taxon>
        <taxon>Pentapetalae</taxon>
        <taxon>rosids</taxon>
        <taxon>fabids</taxon>
        <taxon>Rosales</taxon>
        <taxon>Moraceae</taxon>
        <taxon>Ficeae</taxon>
        <taxon>Ficus</taxon>
    </lineage>
</organism>